<organism evidence="1 2">
    <name type="scientific">Paraglomus occultum</name>
    <dbReference type="NCBI Taxonomy" id="144539"/>
    <lineage>
        <taxon>Eukaryota</taxon>
        <taxon>Fungi</taxon>
        <taxon>Fungi incertae sedis</taxon>
        <taxon>Mucoromycota</taxon>
        <taxon>Glomeromycotina</taxon>
        <taxon>Glomeromycetes</taxon>
        <taxon>Paraglomerales</taxon>
        <taxon>Paraglomeraceae</taxon>
        <taxon>Paraglomus</taxon>
    </lineage>
</organism>
<protein>
    <submittedName>
        <fullName evidence="1">8708_t:CDS:1</fullName>
    </submittedName>
</protein>
<dbReference type="SUPFAM" id="SSF47095">
    <property type="entry name" value="HMG-box"/>
    <property type="match status" value="1"/>
</dbReference>
<dbReference type="Gene3D" id="1.10.30.10">
    <property type="entry name" value="High mobility group box domain"/>
    <property type="match status" value="1"/>
</dbReference>
<name>A0A9N9F5T8_9GLOM</name>
<dbReference type="AlphaFoldDB" id="A0A9N9F5T8"/>
<comment type="caution">
    <text evidence="1">The sequence shown here is derived from an EMBL/GenBank/DDBJ whole genome shotgun (WGS) entry which is preliminary data.</text>
</comment>
<dbReference type="EMBL" id="CAJVPJ010000329">
    <property type="protein sequence ID" value="CAG8512410.1"/>
    <property type="molecule type" value="Genomic_DNA"/>
</dbReference>
<sequence>MTKSSKKRDSKPKKQGGRLRLAQTAALVEPPDTLPFPPQLDITDLVTKYTRKRLARFPNEFIIYRSLYVKYLKERNHNFSMTDLAPIVSKLWKNEPDNVKNFYKQVSIEARTQYLLKTRSDATNSSKKKLKRPRKSIGTKITMKVNPSIRNSSSNLASMCFFKTLTPTMTAANTALLDFEMTPYNYFTSTRVESTATTDLTYSQSPPLSANSTTTTFDQADHSDLMSSAFADDLFGNDSDITCTDEKRYDIAMMTETCSSEVVAYHDNVVLEQNFEFLKSFSLDTCEKGMW</sequence>
<proteinExistence type="predicted"/>
<dbReference type="InterPro" id="IPR036910">
    <property type="entry name" value="HMG_box_dom_sf"/>
</dbReference>
<reference evidence="1" key="1">
    <citation type="submission" date="2021-06" db="EMBL/GenBank/DDBJ databases">
        <authorList>
            <person name="Kallberg Y."/>
            <person name="Tangrot J."/>
            <person name="Rosling A."/>
        </authorList>
    </citation>
    <scope>NUCLEOTIDE SEQUENCE</scope>
    <source>
        <strain evidence="1">IA702</strain>
    </source>
</reference>
<accession>A0A9N9F5T8</accession>
<evidence type="ECO:0000313" key="1">
    <source>
        <dbReference type="EMBL" id="CAG8512410.1"/>
    </source>
</evidence>
<dbReference type="OrthoDB" id="2325316at2759"/>
<dbReference type="Proteomes" id="UP000789572">
    <property type="component" value="Unassembled WGS sequence"/>
</dbReference>
<evidence type="ECO:0000313" key="2">
    <source>
        <dbReference type="Proteomes" id="UP000789572"/>
    </source>
</evidence>
<gene>
    <name evidence="1" type="ORF">POCULU_LOCUS3141</name>
</gene>
<keyword evidence="2" id="KW-1185">Reference proteome</keyword>